<evidence type="ECO:0000313" key="1">
    <source>
        <dbReference type="EMBL" id="DAD40623.1"/>
    </source>
</evidence>
<evidence type="ECO:0000313" key="2">
    <source>
        <dbReference type="Proteomes" id="UP000607653"/>
    </source>
</evidence>
<dbReference type="Proteomes" id="UP000607653">
    <property type="component" value="Unassembled WGS sequence"/>
</dbReference>
<organism evidence="1 2">
    <name type="scientific">Nelumbo nucifera</name>
    <name type="common">Sacred lotus</name>
    <dbReference type="NCBI Taxonomy" id="4432"/>
    <lineage>
        <taxon>Eukaryota</taxon>
        <taxon>Viridiplantae</taxon>
        <taxon>Streptophyta</taxon>
        <taxon>Embryophyta</taxon>
        <taxon>Tracheophyta</taxon>
        <taxon>Spermatophyta</taxon>
        <taxon>Magnoliopsida</taxon>
        <taxon>Proteales</taxon>
        <taxon>Nelumbonaceae</taxon>
        <taxon>Nelumbo</taxon>
    </lineage>
</organism>
<reference evidence="1 2" key="1">
    <citation type="journal article" date="2020" name="Mol. Biol. Evol.">
        <title>Distinct Expression and Methylation Patterns for Genes with Different Fates following a Single Whole-Genome Duplication in Flowering Plants.</title>
        <authorList>
            <person name="Shi T."/>
            <person name="Rahmani R.S."/>
            <person name="Gugger P.F."/>
            <person name="Wang M."/>
            <person name="Li H."/>
            <person name="Zhang Y."/>
            <person name="Li Z."/>
            <person name="Wang Q."/>
            <person name="Van de Peer Y."/>
            <person name="Marchal K."/>
            <person name="Chen J."/>
        </authorList>
    </citation>
    <scope>NUCLEOTIDE SEQUENCE [LARGE SCALE GENOMIC DNA]</scope>
    <source>
        <tissue evidence="1">Leaf</tissue>
    </source>
</reference>
<accession>A0A822Z7W3</accession>
<dbReference type="EMBL" id="DUZY01000005">
    <property type="protein sequence ID" value="DAD40623.1"/>
    <property type="molecule type" value="Genomic_DNA"/>
</dbReference>
<protein>
    <submittedName>
        <fullName evidence="1">Uncharacterized protein</fullName>
    </submittedName>
</protein>
<sequence length="85" mass="9833">MKKKQGAGVCRVHVQPSKEKHRFSLPFPFSFKSNKLIKGICGNLSPPLALSLSVQLKEYTLVRGSVERQWQQVRRPWKRREGSKQ</sequence>
<dbReference type="AlphaFoldDB" id="A0A822Z7W3"/>
<comment type="caution">
    <text evidence="1">The sequence shown here is derived from an EMBL/GenBank/DDBJ whole genome shotgun (WGS) entry which is preliminary data.</text>
</comment>
<gene>
    <name evidence="1" type="ORF">HUJ06_014946</name>
</gene>
<proteinExistence type="predicted"/>
<name>A0A822Z7W3_NELNU</name>
<keyword evidence="2" id="KW-1185">Reference proteome</keyword>